<dbReference type="RefSeq" id="XP_005702600.1">
    <property type="nucleotide sequence ID" value="XM_005702543.1"/>
</dbReference>
<accession>M2WQL5</accession>
<dbReference type="Proteomes" id="UP000030680">
    <property type="component" value="Unassembled WGS sequence"/>
</dbReference>
<gene>
    <name evidence="1" type="ORF">Gasu_62680</name>
</gene>
<reference evidence="2" key="1">
    <citation type="journal article" date="2013" name="Science">
        <title>Gene transfer from bacteria and archaea facilitated evolution of an extremophilic eukaryote.</title>
        <authorList>
            <person name="Schonknecht G."/>
            <person name="Chen W.H."/>
            <person name="Ternes C.M."/>
            <person name="Barbier G.G."/>
            <person name="Shrestha R.P."/>
            <person name="Stanke M."/>
            <person name="Brautigam A."/>
            <person name="Baker B.J."/>
            <person name="Banfield J.F."/>
            <person name="Garavito R.M."/>
            <person name="Carr K."/>
            <person name="Wilkerson C."/>
            <person name="Rensing S.A."/>
            <person name="Gagneul D."/>
            <person name="Dickenson N.E."/>
            <person name="Oesterhelt C."/>
            <person name="Lercher M.J."/>
            <person name="Weber A.P."/>
        </authorList>
    </citation>
    <scope>NUCLEOTIDE SEQUENCE [LARGE SCALE GENOMIC DNA]</scope>
    <source>
        <strain evidence="2">074W</strain>
    </source>
</reference>
<protein>
    <submittedName>
        <fullName evidence="1">Uncharacterized protein</fullName>
    </submittedName>
</protein>
<dbReference type="Gramene" id="EME26080">
    <property type="protein sequence ID" value="EME26080"/>
    <property type="gene ID" value="Gasu_62680"/>
</dbReference>
<dbReference type="EMBL" id="KB454616">
    <property type="protein sequence ID" value="EME26080.1"/>
    <property type="molecule type" value="Genomic_DNA"/>
</dbReference>
<keyword evidence="2" id="KW-1185">Reference proteome</keyword>
<sequence length="103" mass="11687">MILIFSVYVAINSNTALTVSNTPFYFQFTRPSPPTITAISKSQSTFGLAPFLPNWHQSCPPTHFPPWQFSNHNCPFTFRVNPSPNLPFLPPTHFPPCQFPIHN</sequence>
<proteinExistence type="predicted"/>
<evidence type="ECO:0000313" key="2">
    <source>
        <dbReference type="Proteomes" id="UP000030680"/>
    </source>
</evidence>
<dbReference type="KEGG" id="gsl:Gasu_62680"/>
<name>M2WQL5_GALSU</name>
<evidence type="ECO:0000313" key="1">
    <source>
        <dbReference type="EMBL" id="EME26080.1"/>
    </source>
</evidence>
<organism evidence="1 2">
    <name type="scientific">Galdieria sulphuraria</name>
    <name type="common">Red alga</name>
    <dbReference type="NCBI Taxonomy" id="130081"/>
    <lineage>
        <taxon>Eukaryota</taxon>
        <taxon>Rhodophyta</taxon>
        <taxon>Bangiophyceae</taxon>
        <taxon>Galdieriales</taxon>
        <taxon>Galdieriaceae</taxon>
        <taxon>Galdieria</taxon>
    </lineage>
</organism>
<dbReference type="GeneID" id="17085070"/>
<dbReference type="AlphaFoldDB" id="M2WQL5"/>